<sequence length="94" mass="10879">MSDTWRGEISQLHTSQVNDAARENFPRTHLYRRALWHRVLLCFMRIAPPSPPPSIINSTSRLYTPFFTTAKRQNAIIPKLLSAHCLCKNAQIKF</sequence>
<keyword evidence="4" id="KW-1185">Reference proteome</keyword>
<evidence type="ECO:0000313" key="2">
    <source>
        <dbReference type="EMBL" id="SBT39290.1"/>
    </source>
</evidence>
<reference evidence="3 4" key="1">
    <citation type="submission" date="2016-05" db="EMBL/GenBank/DDBJ databases">
        <authorList>
            <person name="Naeem Raeece"/>
        </authorList>
    </citation>
    <scope>NUCLEOTIDE SEQUENCE [LARGE SCALE GENOMIC DNA]</scope>
</reference>
<protein>
    <submittedName>
        <fullName evidence="1">Uncharacterized protein</fullName>
    </submittedName>
</protein>
<proteinExistence type="predicted"/>
<dbReference type="EMBL" id="FLRE01000144">
    <property type="protein sequence ID" value="SBT39290.1"/>
    <property type="molecule type" value="Genomic_DNA"/>
</dbReference>
<dbReference type="AlphaFoldDB" id="A0A1A8Z4L0"/>
<dbReference type="Proteomes" id="UP000078555">
    <property type="component" value="Unassembled WGS sequence"/>
</dbReference>
<dbReference type="Proteomes" id="UP000078550">
    <property type="component" value="Unassembled WGS sequence"/>
</dbReference>
<name>A0A1A8Z4L0_PLAOA</name>
<evidence type="ECO:0000313" key="1">
    <source>
        <dbReference type="EMBL" id="SBT38718.1"/>
    </source>
</evidence>
<accession>A0A1A8Z4L0</accession>
<evidence type="ECO:0000313" key="3">
    <source>
        <dbReference type="Proteomes" id="UP000078550"/>
    </source>
</evidence>
<organism evidence="1 4">
    <name type="scientific">Plasmodium ovale wallikeri</name>
    <dbReference type="NCBI Taxonomy" id="864142"/>
    <lineage>
        <taxon>Eukaryota</taxon>
        <taxon>Sar</taxon>
        <taxon>Alveolata</taxon>
        <taxon>Apicomplexa</taxon>
        <taxon>Aconoidasida</taxon>
        <taxon>Haemosporida</taxon>
        <taxon>Plasmodiidae</taxon>
        <taxon>Plasmodium</taxon>
        <taxon>Plasmodium (Plasmodium)</taxon>
    </lineage>
</organism>
<dbReference type="EMBL" id="FLRD01000109">
    <property type="protein sequence ID" value="SBT38718.1"/>
    <property type="molecule type" value="Genomic_DNA"/>
</dbReference>
<reference evidence="1" key="2">
    <citation type="submission" date="2016-05" db="EMBL/GenBank/DDBJ databases">
        <authorList>
            <person name="Lavstsen T."/>
            <person name="Jespersen J.S."/>
        </authorList>
    </citation>
    <scope>NUCLEOTIDE SEQUENCE [LARGE SCALE GENOMIC DNA]</scope>
</reference>
<evidence type="ECO:0000313" key="4">
    <source>
        <dbReference type="Proteomes" id="UP000078555"/>
    </source>
</evidence>
<gene>
    <name evidence="1" type="ORF">POVWA1_038510</name>
    <name evidence="2" type="ORF">POVWA2_037490</name>
</gene>